<organism evidence="9 10">
    <name type="scientific">Paenibacillus piri</name>
    <dbReference type="NCBI Taxonomy" id="2547395"/>
    <lineage>
        <taxon>Bacteria</taxon>
        <taxon>Bacillati</taxon>
        <taxon>Bacillota</taxon>
        <taxon>Bacilli</taxon>
        <taxon>Bacillales</taxon>
        <taxon>Paenibacillaceae</taxon>
        <taxon>Paenibacillus</taxon>
    </lineage>
</organism>
<sequence length="547" mass="61852">MTCQTAEMEGLGRMRISKTVWLLGILVFAAEIAFGYWMAHVNHFVAVDAFSRVANAYYVGYSRDPHLAAIGFVWNPLPSLLMLPILVAQPLYPALASSAIAGVILSGFFTSATVVMLCHHFIKRGMPLLFSLLICLLYGLNPFIFLYGSNGMSESVFIFFLVWIVITVADWLEKGKINSLIGASFALALAFLTRYEAVAFGACLALGFILLIWKQYKQNPHKSKYRELYNKIEATEIVLLTPAFFTGILWIFLNYSIMGDPLYFLRSSYSNLGQAAQLVNNATFSPLMGHPVEAALYISERIACFLPPLGLIIVMRLWRRSLFKTEFAVILLLIASIPAMQFLMLIKGSSYGWLRFFVYPLPLVMAWLPYELQKQKQSRGYRTSCLMALAVLVGCGIFTWNVMQNKSLSPEEYDAIHYQQSKALPLAMEIAADLDRRAEQNDRQKVLMDAFNAFYVILNSKRPYNLVITSDRDFEQSLRHPEQYNITHILVPDPNGIASLNAVNQRYPGFYDHGASWAALEKDYGGGWKLYRVIPQSETEDKRLLSP</sequence>
<feature type="transmembrane region" description="Helical" evidence="8">
    <location>
        <begin position="192"/>
        <end position="213"/>
    </location>
</feature>
<comment type="caution">
    <text evidence="9">The sequence shown here is derived from an EMBL/GenBank/DDBJ whole genome shotgun (WGS) entry which is preliminary data.</text>
</comment>
<feature type="transmembrane region" description="Helical" evidence="8">
    <location>
        <begin position="99"/>
        <end position="122"/>
    </location>
</feature>
<feature type="transmembrane region" description="Helical" evidence="8">
    <location>
        <begin position="384"/>
        <end position="403"/>
    </location>
</feature>
<feature type="transmembrane region" description="Helical" evidence="8">
    <location>
        <begin position="20"/>
        <end position="39"/>
    </location>
</feature>
<feature type="transmembrane region" description="Helical" evidence="8">
    <location>
        <begin position="352"/>
        <end position="372"/>
    </location>
</feature>
<dbReference type="PANTHER" id="PTHR33908">
    <property type="entry name" value="MANNOSYLTRANSFERASE YKCB-RELATED"/>
    <property type="match status" value="1"/>
</dbReference>
<feature type="transmembrane region" description="Helical" evidence="8">
    <location>
        <begin position="67"/>
        <end position="87"/>
    </location>
</feature>
<dbReference type="Proteomes" id="UP000295636">
    <property type="component" value="Unassembled WGS sequence"/>
</dbReference>
<evidence type="ECO:0000256" key="8">
    <source>
        <dbReference type="SAM" id="Phobius"/>
    </source>
</evidence>
<keyword evidence="4" id="KW-0808">Transferase</keyword>
<feature type="transmembrane region" description="Helical" evidence="8">
    <location>
        <begin position="155"/>
        <end position="172"/>
    </location>
</feature>
<evidence type="ECO:0000256" key="2">
    <source>
        <dbReference type="ARBA" id="ARBA00022475"/>
    </source>
</evidence>
<comment type="subcellular location">
    <subcellularLocation>
        <location evidence="1">Cell membrane</location>
        <topology evidence="1">Multi-pass membrane protein</topology>
    </subcellularLocation>
</comment>
<protein>
    <recommendedName>
        <fullName evidence="11">Glycosyltransferase RgtA/B/C/D-like domain-containing protein</fullName>
    </recommendedName>
</protein>
<reference evidence="9 10" key="1">
    <citation type="submission" date="2019-03" db="EMBL/GenBank/DDBJ databases">
        <title>This is whole genome sequence of Paenibacillus sp MS74 strain.</title>
        <authorList>
            <person name="Trinh H.N."/>
        </authorList>
    </citation>
    <scope>NUCLEOTIDE SEQUENCE [LARGE SCALE GENOMIC DNA]</scope>
    <source>
        <strain evidence="9 10">MS74</strain>
    </source>
</reference>
<dbReference type="PANTHER" id="PTHR33908:SF11">
    <property type="entry name" value="MEMBRANE PROTEIN"/>
    <property type="match status" value="1"/>
</dbReference>
<keyword evidence="6 8" id="KW-1133">Transmembrane helix</keyword>
<evidence type="ECO:0000313" key="9">
    <source>
        <dbReference type="EMBL" id="TDF96338.1"/>
    </source>
</evidence>
<feature type="transmembrane region" description="Helical" evidence="8">
    <location>
        <begin position="128"/>
        <end position="148"/>
    </location>
</feature>
<dbReference type="GO" id="GO:0009103">
    <property type="term" value="P:lipopolysaccharide biosynthetic process"/>
    <property type="evidence" value="ECO:0007669"/>
    <property type="project" value="UniProtKB-ARBA"/>
</dbReference>
<evidence type="ECO:0008006" key="11">
    <source>
        <dbReference type="Google" id="ProtNLM"/>
    </source>
</evidence>
<evidence type="ECO:0000256" key="4">
    <source>
        <dbReference type="ARBA" id="ARBA00022679"/>
    </source>
</evidence>
<name>A0A4R5KN46_9BACL</name>
<keyword evidence="2" id="KW-1003">Cell membrane</keyword>
<dbReference type="OrthoDB" id="3276839at2"/>
<keyword evidence="7 8" id="KW-0472">Membrane</keyword>
<keyword evidence="5 8" id="KW-0812">Transmembrane</keyword>
<evidence type="ECO:0000256" key="6">
    <source>
        <dbReference type="ARBA" id="ARBA00022989"/>
    </source>
</evidence>
<evidence type="ECO:0000256" key="1">
    <source>
        <dbReference type="ARBA" id="ARBA00004651"/>
    </source>
</evidence>
<dbReference type="GO" id="GO:0005886">
    <property type="term" value="C:plasma membrane"/>
    <property type="evidence" value="ECO:0007669"/>
    <property type="project" value="UniProtKB-SubCell"/>
</dbReference>
<dbReference type="EMBL" id="SMRT01000008">
    <property type="protein sequence ID" value="TDF96338.1"/>
    <property type="molecule type" value="Genomic_DNA"/>
</dbReference>
<feature type="transmembrane region" description="Helical" evidence="8">
    <location>
        <begin position="234"/>
        <end position="253"/>
    </location>
</feature>
<dbReference type="InterPro" id="IPR050297">
    <property type="entry name" value="LipidA_mod_glycosyltrf_83"/>
</dbReference>
<accession>A0A4R5KN46</accession>
<evidence type="ECO:0000256" key="5">
    <source>
        <dbReference type="ARBA" id="ARBA00022692"/>
    </source>
</evidence>
<keyword evidence="10" id="KW-1185">Reference proteome</keyword>
<proteinExistence type="predicted"/>
<dbReference type="AlphaFoldDB" id="A0A4R5KN46"/>
<evidence type="ECO:0000256" key="3">
    <source>
        <dbReference type="ARBA" id="ARBA00022676"/>
    </source>
</evidence>
<evidence type="ECO:0000256" key="7">
    <source>
        <dbReference type="ARBA" id="ARBA00023136"/>
    </source>
</evidence>
<gene>
    <name evidence="9" type="ORF">E1757_18330</name>
</gene>
<keyword evidence="3" id="KW-0328">Glycosyltransferase</keyword>
<dbReference type="GO" id="GO:0016763">
    <property type="term" value="F:pentosyltransferase activity"/>
    <property type="evidence" value="ECO:0007669"/>
    <property type="project" value="TreeGrafter"/>
</dbReference>
<evidence type="ECO:0000313" key="10">
    <source>
        <dbReference type="Proteomes" id="UP000295636"/>
    </source>
</evidence>
<feature type="transmembrane region" description="Helical" evidence="8">
    <location>
        <begin position="294"/>
        <end position="315"/>
    </location>
</feature>
<feature type="transmembrane region" description="Helical" evidence="8">
    <location>
        <begin position="327"/>
        <end position="346"/>
    </location>
</feature>